<evidence type="ECO:0000256" key="2">
    <source>
        <dbReference type="ARBA" id="ARBA00006899"/>
    </source>
</evidence>
<reference evidence="12" key="1">
    <citation type="submission" date="2013-05" db="EMBL/GenBank/DDBJ databases">
        <authorList>
            <person name="Yim A.K.Y."/>
            <person name="Chan T.F."/>
            <person name="Ji K.M."/>
            <person name="Liu X.Y."/>
            <person name="Zhou J.W."/>
            <person name="Li R.Q."/>
            <person name="Yang K.Y."/>
            <person name="Li J."/>
            <person name="Li M."/>
            <person name="Law P.T.W."/>
            <person name="Wu Y.L."/>
            <person name="Cai Z.L."/>
            <person name="Qin H."/>
            <person name="Bao Y."/>
            <person name="Leung R.K.K."/>
            <person name="Ng P.K.S."/>
            <person name="Zou J."/>
            <person name="Zhong X.J."/>
            <person name="Ran P.X."/>
            <person name="Zhong N.S."/>
            <person name="Liu Z.G."/>
            <person name="Tsui S.K.W."/>
        </authorList>
    </citation>
    <scope>NUCLEOTIDE SEQUENCE</scope>
    <source>
        <strain evidence="12">Derf</strain>
        <tissue evidence="12">Whole organism</tissue>
    </source>
</reference>
<dbReference type="GO" id="GO:0042790">
    <property type="term" value="P:nucleolar large rRNA transcription by RNA polymerase I"/>
    <property type="evidence" value="ECO:0007669"/>
    <property type="project" value="TreeGrafter"/>
</dbReference>
<evidence type="ECO:0000313" key="13">
    <source>
        <dbReference type="Proteomes" id="UP000790347"/>
    </source>
</evidence>
<dbReference type="AlphaFoldDB" id="A0A922HN73"/>
<feature type="region of interest" description="Disordered" evidence="10">
    <location>
        <begin position="285"/>
        <end position="311"/>
    </location>
</feature>
<keyword evidence="13" id="KW-1185">Reference proteome</keyword>
<dbReference type="InterPro" id="IPR033599">
    <property type="entry name" value="TAF1B/Rrn7"/>
</dbReference>
<reference evidence="12" key="4">
    <citation type="journal article" date="2022" name="Res Sq">
        <title>Comparative Genomics Reveals Insights into the Divergent Evolution of Astigmatic Mites and Household Pest Adaptations.</title>
        <authorList>
            <person name="Xiong Q."/>
            <person name="Wan A.T.-Y."/>
            <person name="Liu X.-Y."/>
            <person name="Fung C.S.-H."/>
            <person name="Xiao X."/>
            <person name="Malainual N."/>
            <person name="Hou J."/>
            <person name="Wang L."/>
            <person name="Wang M."/>
            <person name="Yang K."/>
            <person name="Cui Y."/>
            <person name="Leung E."/>
            <person name="Nong W."/>
            <person name="Shin S.-K."/>
            <person name="Au S."/>
            <person name="Jeong K.Y."/>
            <person name="Chew F.T."/>
            <person name="Hui J."/>
            <person name="Leung T.F."/>
            <person name="Tungtrongchitr A."/>
            <person name="Zhong N."/>
            <person name="Liu Z."/>
            <person name="Tsui S."/>
        </authorList>
    </citation>
    <scope>NUCLEOTIDE SEQUENCE</scope>
    <source>
        <strain evidence="12">Derf</strain>
        <tissue evidence="12">Whole organism</tissue>
    </source>
</reference>
<sequence>MENCQKCGSQQFCEEDGFHYCEYCQTQSQGFAKEVATEEFVYELRTKEIRIKNNNNNNGKRKRKEQSDINRRGIRSSWTTFEAFNKIYIEFIRDFFRIIDINGLSFPLEMKHRFISIAMQLWFKYLRESEIAFTVDEHHHESKIRLHPFTRYRDNYLLANNNPSSSSSSMDADDEEIIIPYINLQARNKNKYTSNQSSYGNQYRYMKNEKSQTYENYRYFDDMDPENCGDPRQRMQANRSVNSSRIRTKKINELLLTNGISSTKFVSNSSDTFVNFINNQLSSSNNSFQNQDHHHHRISIKDEPSNDDDDKQFAMDEEQFKNMKKETMSNKSKYMDQHITFDYCKLVKNKHQSPLANDFINKQKILVFLYIVIRLFNFNIYLSDLIRWCTNGSIRYMNLFENFLNENETIMWMDKNHFIRYQYPDYKIILITLRNMIIHCNIDLATIPLPNIYSLIRRYIYDLNLPDGLMLLIRYRYGNFIEYYVHTSFIHANSKKSNLPYYEMVAIVPIILILRDLFNLNTTNDELSYYQFRYSKFANRLFVWNEWLYYSRIRFNLIKAFRLNMRLKNLDVLNLNETLFQSYRMWEFFRDIKIASKHPHERNCCQTRFELQELFEKLNFSNENFEWKTRIKQQQQQSKPSFYPLIDLTKEILDQISNNNDLHNVLNQNFRNKFITPYVCNDDYFNFHRRRPLRFHDNYRPFCPYQRQNARTLLSDSIRFLFDISSFITCVDVYGYIFMFSKAENFSQQN</sequence>
<keyword evidence="5" id="KW-0862">Zinc</keyword>
<accession>A0A922HN73</accession>
<reference evidence="11" key="3">
    <citation type="journal article" date="2021" name="World Allergy Organ. J.">
        <title>Chromosome-level assembly of Dermatophagoides farinae genome and transcriptome reveals two novel allergens Der f 37 and Der f 39.</title>
        <authorList>
            <person name="Chen J."/>
            <person name="Cai Z."/>
            <person name="Fan D."/>
            <person name="Hu J."/>
            <person name="Hou Y."/>
            <person name="He Y."/>
            <person name="Zhang Z."/>
            <person name="Zhao Z."/>
            <person name="Gao P."/>
            <person name="Hu W."/>
            <person name="Sun J."/>
            <person name="Li J."/>
            <person name="Ji K."/>
        </authorList>
    </citation>
    <scope>NUCLEOTIDE SEQUENCE</scope>
    <source>
        <strain evidence="11">JKM2019</strain>
    </source>
</reference>
<dbReference type="EMBL" id="ASGP02000007">
    <property type="protein sequence ID" value="KAH9497937.1"/>
    <property type="molecule type" value="Genomic_DNA"/>
</dbReference>
<evidence type="ECO:0000256" key="6">
    <source>
        <dbReference type="ARBA" id="ARBA00023015"/>
    </source>
</evidence>
<dbReference type="PANTHER" id="PTHR31576:SF2">
    <property type="entry name" value="TATA BOX-BINDING PROTEIN-ASSOCIATED FACTOR RNA POLYMERASE I SUBUNIT B"/>
    <property type="match status" value="1"/>
</dbReference>
<dbReference type="GO" id="GO:0001164">
    <property type="term" value="F:RNA polymerase I core promoter sequence-specific DNA binding"/>
    <property type="evidence" value="ECO:0007669"/>
    <property type="project" value="InterPro"/>
</dbReference>
<dbReference type="Proteomes" id="UP000828236">
    <property type="component" value="Unassembled WGS sequence"/>
</dbReference>
<name>A0A922HN73_DERFA</name>
<keyword evidence="3" id="KW-0479">Metal-binding</keyword>
<keyword evidence="6" id="KW-0805">Transcription regulation</keyword>
<dbReference type="GO" id="GO:0008270">
    <property type="term" value="F:zinc ion binding"/>
    <property type="evidence" value="ECO:0007669"/>
    <property type="project" value="UniProtKB-KW"/>
</dbReference>
<evidence type="ECO:0000256" key="9">
    <source>
        <dbReference type="ARBA" id="ARBA00023242"/>
    </source>
</evidence>
<evidence type="ECO:0000256" key="8">
    <source>
        <dbReference type="ARBA" id="ARBA00023163"/>
    </source>
</evidence>
<keyword evidence="8" id="KW-0804">Transcription</keyword>
<comment type="similarity">
    <text evidence="2">Belongs to the RRN7/TAF1B family.</text>
</comment>
<protein>
    <submittedName>
        <fullName evidence="11">Tata box-binding protein-associated factor rna polymerase i subunit</fullName>
    </submittedName>
</protein>
<evidence type="ECO:0000313" key="12">
    <source>
        <dbReference type="EMBL" id="KAH9497937.1"/>
    </source>
</evidence>
<dbReference type="Proteomes" id="UP000790347">
    <property type="component" value="Unassembled WGS sequence"/>
</dbReference>
<keyword evidence="4" id="KW-0863">Zinc-finger</keyword>
<organism evidence="12 13">
    <name type="scientific">Dermatophagoides farinae</name>
    <name type="common">American house dust mite</name>
    <dbReference type="NCBI Taxonomy" id="6954"/>
    <lineage>
        <taxon>Eukaryota</taxon>
        <taxon>Metazoa</taxon>
        <taxon>Ecdysozoa</taxon>
        <taxon>Arthropoda</taxon>
        <taxon>Chelicerata</taxon>
        <taxon>Arachnida</taxon>
        <taxon>Acari</taxon>
        <taxon>Acariformes</taxon>
        <taxon>Sarcoptiformes</taxon>
        <taxon>Astigmata</taxon>
        <taxon>Psoroptidia</taxon>
        <taxon>Analgoidea</taxon>
        <taxon>Pyroglyphidae</taxon>
        <taxon>Dermatophagoidinae</taxon>
        <taxon>Dermatophagoides</taxon>
    </lineage>
</organism>
<comment type="subcellular location">
    <subcellularLocation>
        <location evidence="1">Nucleus</location>
        <location evidence="1">Nucleolus</location>
    </subcellularLocation>
</comment>
<evidence type="ECO:0000313" key="11">
    <source>
        <dbReference type="EMBL" id="KAH7645267.1"/>
    </source>
</evidence>
<reference evidence="11" key="2">
    <citation type="submission" date="2020-06" db="EMBL/GenBank/DDBJ databases">
        <authorList>
            <person name="Ji K."/>
            <person name="Li J."/>
        </authorList>
    </citation>
    <scope>NUCLEOTIDE SEQUENCE</scope>
    <source>
        <strain evidence="11">JKM2019</strain>
        <tissue evidence="11">Whole body</tissue>
    </source>
</reference>
<dbReference type="GO" id="GO:0070860">
    <property type="term" value="C:RNA polymerase I core factor complex"/>
    <property type="evidence" value="ECO:0007669"/>
    <property type="project" value="InterPro"/>
</dbReference>
<keyword evidence="9" id="KW-0539">Nucleus</keyword>
<dbReference type="OrthoDB" id="6511180at2759"/>
<evidence type="ECO:0000256" key="4">
    <source>
        <dbReference type="ARBA" id="ARBA00022771"/>
    </source>
</evidence>
<evidence type="ECO:0000256" key="7">
    <source>
        <dbReference type="ARBA" id="ARBA00023125"/>
    </source>
</evidence>
<comment type="caution">
    <text evidence="12">The sequence shown here is derived from an EMBL/GenBank/DDBJ whole genome shotgun (WGS) entry which is preliminary data.</text>
</comment>
<keyword evidence="7" id="KW-0238">DNA-binding</keyword>
<dbReference type="GO" id="GO:0005668">
    <property type="term" value="C:RNA polymerase transcription factor SL1 complex"/>
    <property type="evidence" value="ECO:0007669"/>
    <property type="project" value="TreeGrafter"/>
</dbReference>
<dbReference type="EMBL" id="SDOV01000001">
    <property type="protein sequence ID" value="KAH7645267.1"/>
    <property type="molecule type" value="Genomic_DNA"/>
</dbReference>
<evidence type="ECO:0000256" key="10">
    <source>
        <dbReference type="SAM" id="MobiDB-lite"/>
    </source>
</evidence>
<evidence type="ECO:0000256" key="3">
    <source>
        <dbReference type="ARBA" id="ARBA00022723"/>
    </source>
</evidence>
<dbReference type="PANTHER" id="PTHR31576">
    <property type="entry name" value="TATA BOX-BINDING PROTEIN-ASSOCIATED FACTOR RNA POLYMERASE I SUBUNIT B"/>
    <property type="match status" value="1"/>
</dbReference>
<evidence type="ECO:0000256" key="5">
    <source>
        <dbReference type="ARBA" id="ARBA00022833"/>
    </source>
</evidence>
<proteinExistence type="inferred from homology"/>
<gene>
    <name evidence="12" type="ORF">DERF_013870</name>
    <name evidence="11" type="ORF">HUG17_0805</name>
</gene>
<evidence type="ECO:0000256" key="1">
    <source>
        <dbReference type="ARBA" id="ARBA00004604"/>
    </source>
</evidence>